<keyword evidence="2 8" id="KW-0812">Transmembrane</keyword>
<evidence type="ECO:0000256" key="3">
    <source>
        <dbReference type="ARBA" id="ARBA00022741"/>
    </source>
</evidence>
<keyword evidence="5 8" id="KW-1133">Transmembrane helix</keyword>
<feature type="transmembrane region" description="Helical" evidence="8">
    <location>
        <begin position="176"/>
        <end position="194"/>
    </location>
</feature>
<keyword evidence="12" id="KW-1185">Reference proteome</keyword>
<evidence type="ECO:0000256" key="1">
    <source>
        <dbReference type="ARBA" id="ARBA00004651"/>
    </source>
</evidence>
<dbReference type="Pfam" id="PF00664">
    <property type="entry name" value="ABC_membrane"/>
    <property type="match status" value="1"/>
</dbReference>
<evidence type="ECO:0000256" key="4">
    <source>
        <dbReference type="ARBA" id="ARBA00022840"/>
    </source>
</evidence>
<keyword evidence="3" id="KW-0547">Nucleotide-binding</keyword>
<name>A0ABX5QC97_9MICO</name>
<dbReference type="Proteomes" id="UP000285768">
    <property type="component" value="Chromosome"/>
</dbReference>
<keyword evidence="6 8" id="KW-0472">Membrane</keyword>
<evidence type="ECO:0000256" key="7">
    <source>
        <dbReference type="SAM" id="MobiDB-lite"/>
    </source>
</evidence>
<dbReference type="PROSITE" id="PS00211">
    <property type="entry name" value="ABC_TRANSPORTER_1"/>
    <property type="match status" value="1"/>
</dbReference>
<dbReference type="Gene3D" id="3.40.50.300">
    <property type="entry name" value="P-loop containing nucleotide triphosphate hydrolases"/>
    <property type="match status" value="1"/>
</dbReference>
<dbReference type="InterPro" id="IPR003593">
    <property type="entry name" value="AAA+_ATPase"/>
</dbReference>
<protein>
    <submittedName>
        <fullName evidence="11">ABC transporter ATP-binding protein</fullName>
    </submittedName>
</protein>
<sequence length="600" mass="64479">MSERKRGAAHPHPHPDTPPEGGFFDPVRGSLATIIALSLIGATSSVVPFIAIVELARTLLPALDGAAVDTGRVWVIVIVAVGALLVSFAAAFTSGMVSHFADAELQLSLRRRIIRHLQRLPLGWFDARASGTVRKLVENDVVALHQLVAHAIHDVITAITVPVISLVYLFAVQWQFALAAMLPLVIAAGLYVVMMRGGMDKYAQYENATAWLAEATVEFVQGIAVVKRFGQLGRSHQRYRDEQRGYVDFVGQWTRETAVMFTLVEIVTSPLVVLVYLLAVGLWLVGSGAAQPIDVLPGLLLGLGLTAPLMSLGSSGQFLRNAAKAQRSLAGFFELQPIALSAEPQTPGSSELAFESVSFSYDGAHTVLHEIGAACTPGTVTALVGSSGSGKSTLAKLVPRFYDATAGRVAIGGADVRDIASDELYREVGFVFQDVQLLRASLRENIRLTRPDASDVEVERAARAAQIHERILRFERGYDAVVGEDANLSGGEAQRVTIARALLADAPILVLDEATAFADPDSEAAIQRALGALTEHRTVLVIAHRLHTIVGVDRILVLHDGRVVEQGTHAELVAAGGRFARMWSDYQHNHARALPEGANR</sequence>
<comment type="subcellular location">
    <subcellularLocation>
        <location evidence="1">Cell membrane</location>
        <topology evidence="1">Multi-pass membrane protein</topology>
    </subcellularLocation>
</comment>
<dbReference type="SMART" id="SM00382">
    <property type="entry name" value="AAA"/>
    <property type="match status" value="1"/>
</dbReference>
<evidence type="ECO:0000313" key="11">
    <source>
        <dbReference type="EMBL" id="QAB16576.1"/>
    </source>
</evidence>
<proteinExistence type="predicted"/>
<dbReference type="Pfam" id="PF00005">
    <property type="entry name" value="ABC_tran"/>
    <property type="match status" value="1"/>
</dbReference>
<evidence type="ECO:0000313" key="12">
    <source>
        <dbReference type="Proteomes" id="UP000285768"/>
    </source>
</evidence>
<dbReference type="InterPro" id="IPR039421">
    <property type="entry name" value="Type_1_exporter"/>
</dbReference>
<evidence type="ECO:0000256" key="5">
    <source>
        <dbReference type="ARBA" id="ARBA00022989"/>
    </source>
</evidence>
<feature type="domain" description="ABC transporter" evidence="9">
    <location>
        <begin position="352"/>
        <end position="585"/>
    </location>
</feature>
<dbReference type="SUPFAM" id="SSF90123">
    <property type="entry name" value="ABC transporter transmembrane region"/>
    <property type="match status" value="1"/>
</dbReference>
<dbReference type="PANTHER" id="PTHR24221">
    <property type="entry name" value="ATP-BINDING CASSETTE SUB-FAMILY B"/>
    <property type="match status" value="1"/>
</dbReference>
<keyword evidence="4 11" id="KW-0067">ATP-binding</keyword>
<dbReference type="PROSITE" id="PS50893">
    <property type="entry name" value="ABC_TRANSPORTER_2"/>
    <property type="match status" value="1"/>
</dbReference>
<feature type="transmembrane region" description="Helical" evidence="8">
    <location>
        <begin position="263"/>
        <end position="286"/>
    </location>
</feature>
<dbReference type="GO" id="GO:0005524">
    <property type="term" value="F:ATP binding"/>
    <property type="evidence" value="ECO:0007669"/>
    <property type="project" value="UniProtKB-KW"/>
</dbReference>
<reference evidence="11 12" key="1">
    <citation type="submission" date="2019-01" db="EMBL/GenBank/DDBJ databases">
        <title>Leucobacter muris sp. nov. isolated from the nose of a laboratory mouse.</title>
        <authorList>
            <person name="Benga L."/>
            <person name="Sproeer C."/>
            <person name="Schumann P."/>
            <person name="Verbarg S."/>
            <person name="Bunk B."/>
            <person name="Engelhardt E."/>
            <person name="Benten P.M."/>
            <person name="Sager M."/>
        </authorList>
    </citation>
    <scope>NUCLEOTIDE SEQUENCE [LARGE SCALE GENOMIC DNA]</scope>
    <source>
        <strain evidence="11 12">DSM 101948</strain>
    </source>
</reference>
<dbReference type="InterPro" id="IPR011527">
    <property type="entry name" value="ABC1_TM_dom"/>
</dbReference>
<dbReference type="InterPro" id="IPR017871">
    <property type="entry name" value="ABC_transporter-like_CS"/>
</dbReference>
<dbReference type="InterPro" id="IPR027417">
    <property type="entry name" value="P-loop_NTPase"/>
</dbReference>
<dbReference type="SUPFAM" id="SSF52540">
    <property type="entry name" value="P-loop containing nucleoside triphosphate hydrolases"/>
    <property type="match status" value="1"/>
</dbReference>
<dbReference type="RefSeq" id="WP_128385967.1">
    <property type="nucleotide sequence ID" value="NZ_CP035037.1"/>
</dbReference>
<evidence type="ECO:0000259" key="10">
    <source>
        <dbReference type="PROSITE" id="PS50929"/>
    </source>
</evidence>
<dbReference type="PANTHER" id="PTHR24221:SF654">
    <property type="entry name" value="ATP-BINDING CASSETTE SUB-FAMILY B MEMBER 6"/>
    <property type="match status" value="1"/>
</dbReference>
<evidence type="ECO:0000256" key="8">
    <source>
        <dbReference type="SAM" id="Phobius"/>
    </source>
</evidence>
<feature type="domain" description="ABC transmembrane type-1" evidence="10">
    <location>
        <begin position="32"/>
        <end position="321"/>
    </location>
</feature>
<feature type="transmembrane region" description="Helical" evidence="8">
    <location>
        <begin position="298"/>
        <end position="319"/>
    </location>
</feature>
<dbReference type="InterPro" id="IPR036640">
    <property type="entry name" value="ABC1_TM_sf"/>
</dbReference>
<gene>
    <name evidence="11" type="ORF">Leucomu_00255</name>
</gene>
<feature type="transmembrane region" description="Helical" evidence="8">
    <location>
        <begin position="31"/>
        <end position="53"/>
    </location>
</feature>
<organism evidence="11 12">
    <name type="scientific">Leucobacter muris</name>
    <dbReference type="NCBI Taxonomy" id="1935379"/>
    <lineage>
        <taxon>Bacteria</taxon>
        <taxon>Bacillati</taxon>
        <taxon>Actinomycetota</taxon>
        <taxon>Actinomycetes</taxon>
        <taxon>Micrococcales</taxon>
        <taxon>Microbacteriaceae</taxon>
        <taxon>Leucobacter</taxon>
    </lineage>
</organism>
<evidence type="ECO:0000256" key="2">
    <source>
        <dbReference type="ARBA" id="ARBA00022692"/>
    </source>
</evidence>
<dbReference type="InterPro" id="IPR003439">
    <property type="entry name" value="ABC_transporter-like_ATP-bd"/>
</dbReference>
<accession>A0ABX5QC97</accession>
<dbReference type="Gene3D" id="1.20.1560.10">
    <property type="entry name" value="ABC transporter type 1, transmembrane domain"/>
    <property type="match status" value="1"/>
</dbReference>
<dbReference type="EMBL" id="CP035037">
    <property type="protein sequence ID" value="QAB16576.1"/>
    <property type="molecule type" value="Genomic_DNA"/>
</dbReference>
<feature type="region of interest" description="Disordered" evidence="7">
    <location>
        <begin position="1"/>
        <end position="22"/>
    </location>
</feature>
<evidence type="ECO:0000256" key="6">
    <source>
        <dbReference type="ARBA" id="ARBA00023136"/>
    </source>
</evidence>
<evidence type="ECO:0000259" key="9">
    <source>
        <dbReference type="PROSITE" id="PS50893"/>
    </source>
</evidence>
<dbReference type="PROSITE" id="PS50929">
    <property type="entry name" value="ABC_TM1F"/>
    <property type="match status" value="1"/>
</dbReference>
<feature type="transmembrane region" description="Helical" evidence="8">
    <location>
        <begin position="73"/>
        <end position="101"/>
    </location>
</feature>